<dbReference type="SUPFAM" id="SSF54160">
    <property type="entry name" value="Chromo domain-like"/>
    <property type="match status" value="1"/>
</dbReference>
<feature type="compositionally biased region" description="Polar residues" evidence="3">
    <location>
        <begin position="483"/>
        <end position="502"/>
    </location>
</feature>
<dbReference type="CDD" id="cd00024">
    <property type="entry name" value="CD_CSD"/>
    <property type="match status" value="1"/>
</dbReference>
<evidence type="ECO:0000256" key="2">
    <source>
        <dbReference type="SAM" id="Coils"/>
    </source>
</evidence>
<feature type="compositionally biased region" description="Basic and acidic residues" evidence="3">
    <location>
        <begin position="141"/>
        <end position="153"/>
    </location>
</feature>
<dbReference type="Gene3D" id="2.40.50.40">
    <property type="match status" value="1"/>
</dbReference>
<comment type="caution">
    <text evidence="5">The sequence shown here is derived from an EMBL/GenBank/DDBJ whole genome shotgun (WGS) entry which is preliminary data.</text>
</comment>
<feature type="compositionally biased region" description="Basic residues" evidence="3">
    <location>
        <begin position="20"/>
        <end position="38"/>
    </location>
</feature>
<dbReference type="GeneID" id="63779417"/>
<dbReference type="PROSITE" id="PS50013">
    <property type="entry name" value="CHROMO_2"/>
    <property type="match status" value="1"/>
</dbReference>
<feature type="coiled-coil region" evidence="2">
    <location>
        <begin position="1153"/>
        <end position="1187"/>
    </location>
</feature>
<feature type="region of interest" description="Disordered" evidence="3">
    <location>
        <begin position="220"/>
        <end position="357"/>
    </location>
</feature>
<reference evidence="5 6" key="1">
    <citation type="submission" date="2016-07" db="EMBL/GenBank/DDBJ databases">
        <title>Pervasive Adenine N6-methylation of Active Genes in Fungi.</title>
        <authorList>
            <consortium name="DOE Joint Genome Institute"/>
            <person name="Mondo S.J."/>
            <person name="Dannebaum R.O."/>
            <person name="Kuo R.C."/>
            <person name="Labutti K."/>
            <person name="Haridas S."/>
            <person name="Kuo A."/>
            <person name="Salamov A."/>
            <person name="Ahrendt S.R."/>
            <person name="Lipzen A."/>
            <person name="Sullivan W."/>
            <person name="Andreopoulos W.B."/>
            <person name="Clum A."/>
            <person name="Lindquist E."/>
            <person name="Daum C."/>
            <person name="Ramamoorthy G.K."/>
            <person name="Gryganskyi A."/>
            <person name="Culley D."/>
            <person name="Magnuson J.K."/>
            <person name="James T.Y."/>
            <person name="O'Malley M.A."/>
            <person name="Stajich J.E."/>
            <person name="Spatafora J.W."/>
            <person name="Visel A."/>
            <person name="Grigoriev I.V."/>
        </authorList>
    </citation>
    <scope>NUCLEOTIDE SEQUENCE [LARGE SCALE GENOMIC DNA]</scope>
    <source>
        <strain evidence="5 6">CBS 129021</strain>
    </source>
</reference>
<feature type="region of interest" description="Disordered" evidence="3">
    <location>
        <begin position="1"/>
        <end position="42"/>
    </location>
</feature>
<feature type="region of interest" description="Disordered" evidence="3">
    <location>
        <begin position="111"/>
        <end position="155"/>
    </location>
</feature>
<feature type="compositionally biased region" description="Polar residues" evidence="3">
    <location>
        <begin position="220"/>
        <end position="229"/>
    </location>
</feature>
<name>A0A1Y2EKD8_9PEZI</name>
<keyword evidence="6" id="KW-1185">Reference proteome</keyword>
<feature type="domain" description="Chromo" evidence="4">
    <location>
        <begin position="45"/>
        <end position="113"/>
    </location>
</feature>
<gene>
    <name evidence="5" type="ORF">BCR38DRAFT_479809</name>
</gene>
<sequence length="1455" mass="159373">MTTESLTPTPKSSNDQKRPNTTRRTSKPKKRKSKRKVSGQRSDWFEINNIIDERDYRGRRQCLVDWKGTDPATGRPYDATWESEKNVTEDAIYAWRQIKRVRKRVRAVLDETSPEVDSSQLQDDEAAQPARDHRRRHSRRGNSDVHEQEDGGARKRRRFLRSRFIELESQDIGGSGTSGVHSSQAGSVAAQKAPEHLQTNFVIALPEVASIDRTEFLKVSLSQSSQATGTERGYRDDESSVAARRPVNLSQRTIPDSQELSGNSLTESTSSGSRVDSALQAGSQNYGGLVEPDELRVEDQSTASTRKLASTSTEIPSHQPVQGPSLQGRLNSGFATGLGSTTQSESTSLPHPEADVLGDPLLERSTKSASIFDHFVFQSQLPFDLDDVTPTNSDHSQAGNNAPIGSPDFEGPDTSQEAAPKDLVYENGAAPSQHSSQAAQIVQNLLLSRSQSAGEFSVYDGNSDDDDNDIIPGTVSLRPGEEVQNSQNSSQALSELDGNTRNSSSSLLSRVPVLQVDSNGIASPVHIADQSTGESEVEGCQIKHSASWSQRPAQDVRQVNSTNMDDTSTASTPMSARERLRRIREASYRQINFDATRLNAGIGTADAPTEEALNLETALDLEQPVEGSPALVSPSTLLPSVETDQNEAVSRAYEALPNELLQLDAPVFDGPSLQAEHIAAPAKGLVAGPAEGFSAAPAGDFNPGSAHDFNAVPPAAYDAAPADPPTTLDPSALSLLVEGNAPASPSILSDDMMMDYPYPQVPLQSMSKSSENTESQEYPSSLLPLISIAPNEYLVTLPLASSIRPQYTEVINEASQYFKAFNAAFTVVPHREVDVGLVEKIDDVFIRLFDLCDLPPFLETLPSMSPDAITKHVKGSNSKLAFVGEFLDRLRHLESQKKVLILTRPGQVFDLINNIVRTGGYRQIRSNGKDDASSSGTQHPTVMVYSTADDMALPPKDFDIVIGYDHTFDQELLPARDDGTPLKVLTLVTTASIQHINMRIRAELDPLKRKHILLAALWMAREAIEEPDHGFPHEFHMKEPHAVAELFANYMETADEDDFYWEPQELPEGIFDIYASSQGEPTQSSNGVVEQPPGRKRSHDEVDVMSSKRAKTCQPPVVSQTSRIKDSVRSLIGGTLVPAGPNQAAVIVPVQKLETLSTRILKLEAELQETRAQRESFRELSDRTKQELDSWVTSLKKIQPKYMVALKDRGTFQAERDAARKEANVTSARLESAQDEIDALKKTNATLERKLGEANESLLTSANPELAKMARLRKDNDNNSMKITALEKKVTLAENEVEFFRDRFQQASQGTRDLIDTKADLKRQVEELSRKASDNIVKVNKIQAQSEARELTRMLNEQTAIVRDRDNELNRVKAELRSAKNGRRETRQSSVPQSPRMGGLGVLSPRNAGRNTSAAVGAPSSRGTSPAAPPGVFDGHGGPLFGQQPGNGRFAHLRD</sequence>
<dbReference type="PANTHER" id="PTHR23159">
    <property type="entry name" value="CENTROSOMAL PROTEIN 2"/>
    <property type="match status" value="1"/>
</dbReference>
<dbReference type="Gene3D" id="3.40.50.12360">
    <property type="match status" value="1"/>
</dbReference>
<accession>A0A1Y2EKD8</accession>
<dbReference type="Proteomes" id="UP000193689">
    <property type="component" value="Unassembled WGS sequence"/>
</dbReference>
<dbReference type="RefSeq" id="XP_040720897.1">
    <property type="nucleotide sequence ID" value="XM_040863205.1"/>
</dbReference>
<keyword evidence="2" id="KW-0175">Coiled coil</keyword>
<organism evidence="5 6">
    <name type="scientific">Pseudomassariella vexata</name>
    <dbReference type="NCBI Taxonomy" id="1141098"/>
    <lineage>
        <taxon>Eukaryota</taxon>
        <taxon>Fungi</taxon>
        <taxon>Dikarya</taxon>
        <taxon>Ascomycota</taxon>
        <taxon>Pezizomycotina</taxon>
        <taxon>Sordariomycetes</taxon>
        <taxon>Xylariomycetidae</taxon>
        <taxon>Amphisphaeriales</taxon>
        <taxon>Pseudomassariaceae</taxon>
        <taxon>Pseudomassariella</taxon>
    </lineage>
</organism>
<dbReference type="GO" id="GO:0006338">
    <property type="term" value="P:chromatin remodeling"/>
    <property type="evidence" value="ECO:0007669"/>
    <property type="project" value="UniProtKB-ARBA"/>
</dbReference>
<feature type="compositionally biased region" description="Polar residues" evidence="3">
    <location>
        <begin position="1077"/>
        <end position="1088"/>
    </location>
</feature>
<feature type="compositionally biased region" description="Polar residues" evidence="3">
    <location>
        <begin position="248"/>
        <end position="286"/>
    </location>
</feature>
<evidence type="ECO:0000313" key="5">
    <source>
        <dbReference type="EMBL" id="ORY71305.1"/>
    </source>
</evidence>
<dbReference type="InterPro" id="IPR038609">
    <property type="entry name" value="HDA1_su2/3_sf"/>
</dbReference>
<feature type="compositionally biased region" description="Polar residues" evidence="3">
    <location>
        <begin position="544"/>
        <end position="574"/>
    </location>
</feature>
<dbReference type="InterPro" id="IPR016197">
    <property type="entry name" value="Chromo-like_dom_sf"/>
</dbReference>
<feature type="region of interest" description="Disordered" evidence="3">
    <location>
        <begin position="387"/>
        <end position="416"/>
    </location>
</feature>
<feature type="compositionally biased region" description="Polar residues" evidence="3">
    <location>
        <begin position="1"/>
        <end position="13"/>
    </location>
</feature>
<dbReference type="PANTHER" id="PTHR23159:SF31">
    <property type="entry name" value="CENTROSOME-ASSOCIATED PROTEIN CEP250 ISOFORM X1"/>
    <property type="match status" value="1"/>
</dbReference>
<proteinExistence type="predicted"/>
<dbReference type="STRING" id="1141098.A0A1Y2EKD8"/>
<feature type="compositionally biased region" description="Basic and acidic residues" evidence="3">
    <location>
        <begin position="1375"/>
        <end position="1387"/>
    </location>
</feature>
<protein>
    <recommendedName>
        <fullName evidence="4">Chromo domain-containing protein</fullName>
    </recommendedName>
</protein>
<feature type="region of interest" description="Disordered" evidence="3">
    <location>
        <begin position="476"/>
        <end position="506"/>
    </location>
</feature>
<feature type="coiled-coil region" evidence="2">
    <location>
        <begin position="1216"/>
        <end position="1331"/>
    </location>
</feature>
<feature type="region of interest" description="Disordered" evidence="3">
    <location>
        <begin position="543"/>
        <end position="576"/>
    </location>
</feature>
<evidence type="ECO:0000259" key="4">
    <source>
        <dbReference type="PROSITE" id="PS50013"/>
    </source>
</evidence>
<evidence type="ECO:0000313" key="6">
    <source>
        <dbReference type="Proteomes" id="UP000193689"/>
    </source>
</evidence>
<feature type="compositionally biased region" description="Polar residues" evidence="3">
    <location>
        <begin position="300"/>
        <end position="349"/>
    </location>
</feature>
<dbReference type="InterPro" id="IPR000953">
    <property type="entry name" value="Chromo/chromo_shadow_dom"/>
</dbReference>
<feature type="region of interest" description="Disordered" evidence="3">
    <location>
        <begin position="170"/>
        <end position="191"/>
    </location>
</feature>
<feature type="compositionally biased region" description="Polar residues" evidence="3">
    <location>
        <begin position="389"/>
        <end position="400"/>
    </location>
</feature>
<evidence type="ECO:0000256" key="1">
    <source>
        <dbReference type="ARBA" id="ARBA00011353"/>
    </source>
</evidence>
<evidence type="ECO:0000256" key="3">
    <source>
        <dbReference type="SAM" id="MobiDB-lite"/>
    </source>
</evidence>
<comment type="subunit">
    <text evidence="1">Component of the NuA4 histone acetyltransferase complex.</text>
</comment>
<dbReference type="OrthoDB" id="3647690at2759"/>
<feature type="region of interest" description="Disordered" evidence="3">
    <location>
        <begin position="1375"/>
        <end position="1455"/>
    </location>
</feature>
<dbReference type="EMBL" id="MCFJ01000001">
    <property type="protein sequence ID" value="ORY71305.1"/>
    <property type="molecule type" value="Genomic_DNA"/>
</dbReference>
<dbReference type="InParanoid" id="A0A1Y2EKD8"/>
<feature type="region of interest" description="Disordered" evidence="3">
    <location>
        <begin position="1077"/>
        <end position="1119"/>
    </location>
</feature>